<dbReference type="PANTHER" id="PTHR43243">
    <property type="entry name" value="INNER MEMBRANE TRANSPORTER YGJI-RELATED"/>
    <property type="match status" value="1"/>
</dbReference>
<evidence type="ECO:0000256" key="4">
    <source>
        <dbReference type="ARBA" id="ARBA00022989"/>
    </source>
</evidence>
<dbReference type="PIRSF" id="PIRSF006060">
    <property type="entry name" value="AA_transporter"/>
    <property type="match status" value="1"/>
</dbReference>
<keyword evidence="4 6" id="KW-1133">Transmembrane helix</keyword>
<feature type="transmembrane region" description="Helical" evidence="6">
    <location>
        <begin position="230"/>
        <end position="251"/>
    </location>
</feature>
<evidence type="ECO:0000256" key="5">
    <source>
        <dbReference type="ARBA" id="ARBA00023136"/>
    </source>
</evidence>
<feature type="transmembrane region" description="Helical" evidence="6">
    <location>
        <begin position="419"/>
        <end position="436"/>
    </location>
</feature>
<name>A0ABW3SZP2_9CAUL</name>
<comment type="caution">
    <text evidence="7">The sequence shown here is derived from an EMBL/GenBank/DDBJ whole genome shotgun (WGS) entry which is preliminary data.</text>
</comment>
<feature type="transmembrane region" description="Helical" evidence="6">
    <location>
        <begin position="58"/>
        <end position="78"/>
    </location>
</feature>
<organism evidence="7 8">
    <name type="scientific">Phenylobacterium conjunctum</name>
    <dbReference type="NCBI Taxonomy" id="1298959"/>
    <lineage>
        <taxon>Bacteria</taxon>
        <taxon>Pseudomonadati</taxon>
        <taxon>Pseudomonadota</taxon>
        <taxon>Alphaproteobacteria</taxon>
        <taxon>Caulobacterales</taxon>
        <taxon>Caulobacteraceae</taxon>
        <taxon>Phenylobacterium</taxon>
    </lineage>
</organism>
<proteinExistence type="predicted"/>
<keyword evidence="2" id="KW-0813">Transport</keyword>
<keyword evidence="3 6" id="KW-0812">Transmembrane</keyword>
<evidence type="ECO:0000313" key="7">
    <source>
        <dbReference type="EMBL" id="MFD1190143.1"/>
    </source>
</evidence>
<gene>
    <name evidence="7" type="ORF">ACFQ27_06075</name>
</gene>
<evidence type="ECO:0000256" key="1">
    <source>
        <dbReference type="ARBA" id="ARBA00004141"/>
    </source>
</evidence>
<dbReference type="InterPro" id="IPR002293">
    <property type="entry name" value="AA/rel_permease1"/>
</dbReference>
<feature type="transmembrane region" description="Helical" evidence="6">
    <location>
        <begin position="442"/>
        <end position="461"/>
    </location>
</feature>
<dbReference type="PANTHER" id="PTHR43243:SF4">
    <property type="entry name" value="CATIONIC AMINO ACID TRANSPORTER 4"/>
    <property type="match status" value="1"/>
</dbReference>
<sequence>MSFITRRKPISAPHHHEGEHRLKATLSWPHLTALGVGAIIGTGIYTLIGVGAGQAGPAVILSFAVAGAVCAFAALCYAEMATLMPQAGSAYTYSYAGMGELVGWIIGWSLILEYTVVCSTVAVGWSGYAQGFLVSHGWGLPAALAAGPWGDVPGLVNLPAVVITLAVTGLLLVGTRESATINFYLVIFKVIALAAFVILALPEFNAGHFQPFMPYGFNAHVDADGVKRGVMAAAAVIFFAFYGFDAISTAAEEAKNPSRDLTIGIVGSMLVCAAIYMVVAAAALGASPFEVFAKSGEPLAFILREHGHSMAAVLIAAAAVIALPTVIMAFMFGQSRVFFAMSRDGLLPKSLSAVNSRGVPAAVTILTGVCAAAMAGFLPLKFIAEVANAGTLAAFIATAIAMMVLRVQRKDLERPFKTPLWFLVGPLAVLGCVYLFTSLAAVTQVLFFVWNGVGLIVYLAYGRTRSRLAGT</sequence>
<comment type="subcellular location">
    <subcellularLocation>
        <location evidence="1">Membrane</location>
        <topology evidence="1">Multi-pass membrane protein</topology>
    </subcellularLocation>
</comment>
<feature type="transmembrane region" description="Helical" evidence="6">
    <location>
        <begin position="154"/>
        <end position="174"/>
    </location>
</feature>
<dbReference type="Gene3D" id="1.20.1740.10">
    <property type="entry name" value="Amino acid/polyamine transporter I"/>
    <property type="match status" value="1"/>
</dbReference>
<evidence type="ECO:0000313" key="8">
    <source>
        <dbReference type="Proteomes" id="UP001597216"/>
    </source>
</evidence>
<reference evidence="8" key="1">
    <citation type="journal article" date="2019" name="Int. J. Syst. Evol. Microbiol.">
        <title>The Global Catalogue of Microorganisms (GCM) 10K type strain sequencing project: providing services to taxonomists for standard genome sequencing and annotation.</title>
        <authorList>
            <consortium name="The Broad Institute Genomics Platform"/>
            <consortium name="The Broad Institute Genome Sequencing Center for Infectious Disease"/>
            <person name="Wu L."/>
            <person name="Ma J."/>
        </authorList>
    </citation>
    <scope>NUCLEOTIDE SEQUENCE [LARGE SCALE GENOMIC DNA]</scope>
    <source>
        <strain evidence="8">CCUG 55074</strain>
    </source>
</reference>
<feature type="transmembrane region" description="Helical" evidence="6">
    <location>
        <begin position="181"/>
        <end position="201"/>
    </location>
</feature>
<feature type="transmembrane region" description="Helical" evidence="6">
    <location>
        <begin position="386"/>
        <end position="407"/>
    </location>
</feature>
<feature type="transmembrane region" description="Helical" evidence="6">
    <location>
        <begin position="31"/>
        <end position="52"/>
    </location>
</feature>
<dbReference type="EMBL" id="JBHTLQ010000009">
    <property type="protein sequence ID" value="MFD1190143.1"/>
    <property type="molecule type" value="Genomic_DNA"/>
</dbReference>
<dbReference type="RefSeq" id="WP_374348490.1">
    <property type="nucleotide sequence ID" value="NZ_JBHTLQ010000009.1"/>
</dbReference>
<accession>A0ABW3SZP2</accession>
<keyword evidence="5 6" id="KW-0472">Membrane</keyword>
<keyword evidence="8" id="KW-1185">Reference proteome</keyword>
<feature type="transmembrane region" description="Helical" evidence="6">
    <location>
        <begin position="309"/>
        <end position="333"/>
    </location>
</feature>
<protein>
    <submittedName>
        <fullName evidence="7">Amino acid permease</fullName>
    </submittedName>
</protein>
<evidence type="ECO:0000256" key="3">
    <source>
        <dbReference type="ARBA" id="ARBA00022692"/>
    </source>
</evidence>
<evidence type="ECO:0000256" key="2">
    <source>
        <dbReference type="ARBA" id="ARBA00022448"/>
    </source>
</evidence>
<dbReference type="Pfam" id="PF13520">
    <property type="entry name" value="AA_permease_2"/>
    <property type="match status" value="1"/>
</dbReference>
<evidence type="ECO:0000256" key="6">
    <source>
        <dbReference type="SAM" id="Phobius"/>
    </source>
</evidence>
<feature type="transmembrane region" description="Helical" evidence="6">
    <location>
        <begin position="359"/>
        <end position="380"/>
    </location>
</feature>
<feature type="transmembrane region" description="Helical" evidence="6">
    <location>
        <begin position="263"/>
        <end position="289"/>
    </location>
</feature>
<dbReference type="Proteomes" id="UP001597216">
    <property type="component" value="Unassembled WGS sequence"/>
</dbReference>